<name>A0A9P8TNL8_WICPI</name>
<gene>
    <name evidence="1" type="ORF">WICPIJ_003541</name>
</gene>
<dbReference type="EMBL" id="JAEUBG010001974">
    <property type="protein sequence ID" value="KAH3685486.1"/>
    <property type="molecule type" value="Genomic_DNA"/>
</dbReference>
<dbReference type="GO" id="GO:0005739">
    <property type="term" value="C:mitochondrion"/>
    <property type="evidence" value="ECO:0007669"/>
    <property type="project" value="TreeGrafter"/>
</dbReference>
<dbReference type="GO" id="GO:0033615">
    <property type="term" value="P:mitochondrial proton-transporting ATP synthase complex assembly"/>
    <property type="evidence" value="ECO:0007669"/>
    <property type="project" value="TreeGrafter"/>
</dbReference>
<dbReference type="SUPFAM" id="SSF160909">
    <property type="entry name" value="ATP12-like"/>
    <property type="match status" value="1"/>
</dbReference>
<reference evidence="1" key="2">
    <citation type="submission" date="2021-01" db="EMBL/GenBank/DDBJ databases">
        <authorList>
            <person name="Schikora-Tamarit M.A."/>
        </authorList>
    </citation>
    <scope>NUCLEOTIDE SEQUENCE</scope>
    <source>
        <strain evidence="1">CBS2887</strain>
    </source>
</reference>
<dbReference type="AlphaFoldDB" id="A0A9P8TNL8"/>
<sequence length="100" mass="11435">PYLVPLTSLVSRCIDLEESHRSKDPELLAKVGDLDSIKEMLLRYLDTDTLLVFSPAADCEGKLRKAQEETYRPIIKSMEEYFQKHAQAGEPINLTYMDSD</sequence>
<dbReference type="Proteomes" id="UP000774326">
    <property type="component" value="Unassembled WGS sequence"/>
</dbReference>
<proteinExistence type="predicted"/>
<evidence type="ECO:0000313" key="1">
    <source>
        <dbReference type="EMBL" id="KAH3685486.1"/>
    </source>
</evidence>
<organism evidence="1 2">
    <name type="scientific">Wickerhamomyces pijperi</name>
    <name type="common">Yeast</name>
    <name type="synonym">Pichia pijperi</name>
    <dbReference type="NCBI Taxonomy" id="599730"/>
    <lineage>
        <taxon>Eukaryota</taxon>
        <taxon>Fungi</taxon>
        <taxon>Dikarya</taxon>
        <taxon>Ascomycota</taxon>
        <taxon>Saccharomycotina</taxon>
        <taxon>Saccharomycetes</taxon>
        <taxon>Phaffomycetales</taxon>
        <taxon>Wickerhamomycetaceae</taxon>
        <taxon>Wickerhamomyces</taxon>
    </lineage>
</organism>
<dbReference type="PANTHER" id="PTHR21013:SF10">
    <property type="entry name" value="ATP SYNTHASE MITOCHONDRIAL F1 COMPLEX ASSEMBLY FACTOR 2"/>
    <property type="match status" value="1"/>
</dbReference>
<dbReference type="PANTHER" id="PTHR21013">
    <property type="entry name" value="ATP SYNTHASE MITOCHONDRIAL F1 COMPLEX ASSEMBLY FACTOR 2/ATP12 PROTEIN, MITOCHONDRIAL PRECURSOR"/>
    <property type="match status" value="1"/>
</dbReference>
<dbReference type="OrthoDB" id="5322896at2759"/>
<dbReference type="Pfam" id="PF07542">
    <property type="entry name" value="ATP12"/>
    <property type="match status" value="1"/>
</dbReference>
<protein>
    <submittedName>
        <fullName evidence="1">Uncharacterized protein</fullName>
    </submittedName>
</protein>
<accession>A0A9P8TNL8</accession>
<dbReference type="InterPro" id="IPR011419">
    <property type="entry name" value="ATP12_ATP_synth-F1-assembly"/>
</dbReference>
<reference evidence="1" key="1">
    <citation type="journal article" date="2021" name="Open Biol.">
        <title>Shared evolutionary footprints suggest mitochondrial oxidative damage underlies multiple complex I losses in fungi.</title>
        <authorList>
            <person name="Schikora-Tamarit M.A."/>
            <person name="Marcet-Houben M."/>
            <person name="Nosek J."/>
            <person name="Gabaldon T."/>
        </authorList>
    </citation>
    <scope>NUCLEOTIDE SEQUENCE</scope>
    <source>
        <strain evidence="1">CBS2887</strain>
    </source>
</reference>
<feature type="non-terminal residue" evidence="1">
    <location>
        <position position="100"/>
    </location>
</feature>
<feature type="non-terminal residue" evidence="1">
    <location>
        <position position="1"/>
    </location>
</feature>
<dbReference type="InterPro" id="IPR023335">
    <property type="entry name" value="ATP12_ortho_dom_sf"/>
</dbReference>
<keyword evidence="2" id="KW-1185">Reference proteome</keyword>
<dbReference type="Gene3D" id="1.10.3580.10">
    <property type="entry name" value="ATP12 ATPase"/>
    <property type="match status" value="1"/>
</dbReference>
<comment type="caution">
    <text evidence="1">The sequence shown here is derived from an EMBL/GenBank/DDBJ whole genome shotgun (WGS) entry which is preliminary data.</text>
</comment>
<evidence type="ECO:0000313" key="2">
    <source>
        <dbReference type="Proteomes" id="UP000774326"/>
    </source>
</evidence>